<feature type="region of interest" description="Disordered" evidence="1">
    <location>
        <begin position="121"/>
        <end position="141"/>
    </location>
</feature>
<feature type="region of interest" description="Disordered" evidence="1">
    <location>
        <begin position="159"/>
        <end position="181"/>
    </location>
</feature>
<organism evidence="2 3">
    <name type="scientific">Vicia faba</name>
    <name type="common">Broad bean</name>
    <name type="synonym">Faba vulgaris</name>
    <dbReference type="NCBI Taxonomy" id="3906"/>
    <lineage>
        <taxon>Eukaryota</taxon>
        <taxon>Viridiplantae</taxon>
        <taxon>Streptophyta</taxon>
        <taxon>Embryophyta</taxon>
        <taxon>Tracheophyta</taxon>
        <taxon>Spermatophyta</taxon>
        <taxon>Magnoliopsida</taxon>
        <taxon>eudicotyledons</taxon>
        <taxon>Gunneridae</taxon>
        <taxon>Pentapetalae</taxon>
        <taxon>rosids</taxon>
        <taxon>fabids</taxon>
        <taxon>Fabales</taxon>
        <taxon>Fabaceae</taxon>
        <taxon>Papilionoideae</taxon>
        <taxon>50 kb inversion clade</taxon>
        <taxon>NPAAA clade</taxon>
        <taxon>Hologalegina</taxon>
        <taxon>IRL clade</taxon>
        <taxon>Fabeae</taxon>
        <taxon>Vicia</taxon>
    </lineage>
</organism>
<evidence type="ECO:0000313" key="2">
    <source>
        <dbReference type="EMBL" id="CAI8591910.1"/>
    </source>
</evidence>
<feature type="region of interest" description="Disordered" evidence="1">
    <location>
        <begin position="217"/>
        <end position="250"/>
    </location>
</feature>
<dbReference type="EMBL" id="OX451735">
    <property type="protein sequence ID" value="CAI8591910.1"/>
    <property type="molecule type" value="Genomic_DNA"/>
</dbReference>
<keyword evidence="3" id="KW-1185">Reference proteome</keyword>
<dbReference type="AlphaFoldDB" id="A0AAV0Z098"/>
<reference evidence="2 3" key="1">
    <citation type="submission" date="2023-01" db="EMBL/GenBank/DDBJ databases">
        <authorList>
            <person name="Kreplak J."/>
        </authorList>
    </citation>
    <scope>NUCLEOTIDE SEQUENCE [LARGE SCALE GENOMIC DNA]</scope>
</reference>
<gene>
    <name evidence="2" type="ORF">VFH_I013040</name>
</gene>
<name>A0AAV0Z098_VICFA</name>
<accession>A0AAV0Z098</accession>
<sequence length="250" mass="27851">MDWMPLGKLISDILTENKLIEYLAESQQINTLEACAGKSLNAKNLKKMKIIDNIKKDPTIATKEVITSRRVPLTDFPLFSQIDASPKIIARYLEACKMDGSNPKLNICDMRQLDPEVVLKKSRKRKVAGEGSSQKVPKAAKKKGNPSFIFVVESMILSTSETPSSPKPTEDPSPQTFDDFDIEFDPSLTLENILNKPHSTTSHLDQNQPELAQVLSDIDQFDPEFQAPHIENLNSQAPNSKNSNVHAPQP</sequence>
<proteinExistence type="predicted"/>
<evidence type="ECO:0000256" key="1">
    <source>
        <dbReference type="SAM" id="MobiDB-lite"/>
    </source>
</evidence>
<dbReference type="Proteomes" id="UP001157006">
    <property type="component" value="Chromosome 1S"/>
</dbReference>
<evidence type="ECO:0000313" key="3">
    <source>
        <dbReference type="Proteomes" id="UP001157006"/>
    </source>
</evidence>
<protein>
    <submittedName>
        <fullName evidence="2">Uncharacterized protein</fullName>
    </submittedName>
</protein>
<feature type="compositionally biased region" description="Polar residues" evidence="1">
    <location>
        <begin position="232"/>
        <end position="250"/>
    </location>
</feature>